<evidence type="ECO:0000256" key="6">
    <source>
        <dbReference type="SAM" id="MobiDB-lite"/>
    </source>
</evidence>
<evidence type="ECO:0000313" key="9">
    <source>
        <dbReference type="Proteomes" id="UP000821853"/>
    </source>
</evidence>
<dbReference type="GO" id="GO:0003677">
    <property type="term" value="F:DNA binding"/>
    <property type="evidence" value="ECO:0007669"/>
    <property type="project" value="UniProtKB-UniRule"/>
</dbReference>
<evidence type="ECO:0000256" key="1">
    <source>
        <dbReference type="ARBA" id="ARBA00022723"/>
    </source>
</evidence>
<keyword evidence="2 5" id="KW-0863">Zinc-finger</keyword>
<evidence type="ECO:0000256" key="2">
    <source>
        <dbReference type="ARBA" id="ARBA00022771"/>
    </source>
</evidence>
<name>A0A9J6FI71_HAELO</name>
<dbReference type="Pfam" id="PF05485">
    <property type="entry name" value="THAP"/>
    <property type="match status" value="1"/>
</dbReference>
<dbReference type="EMBL" id="JABSTR010000004">
    <property type="protein sequence ID" value="KAH9366054.1"/>
    <property type="molecule type" value="Genomic_DNA"/>
</dbReference>
<proteinExistence type="predicted"/>
<evidence type="ECO:0000259" key="7">
    <source>
        <dbReference type="PROSITE" id="PS50950"/>
    </source>
</evidence>
<dbReference type="AlphaFoldDB" id="A0A9J6FI71"/>
<organism evidence="8 9">
    <name type="scientific">Haemaphysalis longicornis</name>
    <name type="common">Bush tick</name>
    <dbReference type="NCBI Taxonomy" id="44386"/>
    <lineage>
        <taxon>Eukaryota</taxon>
        <taxon>Metazoa</taxon>
        <taxon>Ecdysozoa</taxon>
        <taxon>Arthropoda</taxon>
        <taxon>Chelicerata</taxon>
        <taxon>Arachnida</taxon>
        <taxon>Acari</taxon>
        <taxon>Parasitiformes</taxon>
        <taxon>Ixodida</taxon>
        <taxon>Ixodoidea</taxon>
        <taxon>Ixodidae</taxon>
        <taxon>Haemaphysalinae</taxon>
        <taxon>Haemaphysalis</taxon>
    </lineage>
</organism>
<keyword evidence="1" id="KW-0479">Metal-binding</keyword>
<feature type="region of interest" description="Disordered" evidence="6">
    <location>
        <begin position="120"/>
        <end position="156"/>
    </location>
</feature>
<keyword evidence="3" id="KW-0862">Zinc</keyword>
<keyword evidence="4 5" id="KW-0238">DNA-binding</keyword>
<gene>
    <name evidence="8" type="ORF">HPB48_022004</name>
</gene>
<dbReference type="PROSITE" id="PS50950">
    <property type="entry name" value="ZF_THAP"/>
    <property type="match status" value="1"/>
</dbReference>
<dbReference type="VEuPathDB" id="VectorBase:HLOH_064992"/>
<evidence type="ECO:0000256" key="4">
    <source>
        <dbReference type="ARBA" id="ARBA00023125"/>
    </source>
</evidence>
<evidence type="ECO:0000313" key="8">
    <source>
        <dbReference type="EMBL" id="KAH9366054.1"/>
    </source>
</evidence>
<dbReference type="OrthoDB" id="6418547at2759"/>
<dbReference type="InterPro" id="IPR006612">
    <property type="entry name" value="THAP_Znf"/>
</dbReference>
<feature type="domain" description="THAP-type" evidence="7">
    <location>
        <begin position="15"/>
        <end position="108"/>
    </location>
</feature>
<accession>A0A9J6FI71</accession>
<evidence type="ECO:0000256" key="5">
    <source>
        <dbReference type="PROSITE-ProRule" id="PRU00309"/>
    </source>
</evidence>
<dbReference type="GO" id="GO:0008270">
    <property type="term" value="F:zinc ion binding"/>
    <property type="evidence" value="ECO:0007669"/>
    <property type="project" value="UniProtKB-KW"/>
</dbReference>
<sequence>MCKAVTVRPRHGVEIADVLCAGVQKRVQIVLGGGLAFFEHRPDAARREIWARQIKRADKELTADCVVCERHFEEQYVEKTYRHVVGGKAVEILRDRPHPKEEAIPTVFPDAPKYFTRKARTKRKERNLREQKAPPSKRRKVQTAAETQPVSGRDVGDSLVYEPAAQADEPQEVDVHCICGNLCLPGGCWNQVRLSAEV</sequence>
<reference evidence="8 9" key="1">
    <citation type="journal article" date="2020" name="Cell">
        <title>Large-Scale Comparative Analyses of Tick Genomes Elucidate Their Genetic Diversity and Vector Capacities.</title>
        <authorList>
            <consortium name="Tick Genome and Microbiome Consortium (TIGMIC)"/>
            <person name="Jia N."/>
            <person name="Wang J."/>
            <person name="Shi W."/>
            <person name="Du L."/>
            <person name="Sun Y."/>
            <person name="Zhan W."/>
            <person name="Jiang J.F."/>
            <person name="Wang Q."/>
            <person name="Zhang B."/>
            <person name="Ji P."/>
            <person name="Bell-Sakyi L."/>
            <person name="Cui X.M."/>
            <person name="Yuan T.T."/>
            <person name="Jiang B.G."/>
            <person name="Yang W.F."/>
            <person name="Lam T.T."/>
            <person name="Chang Q.C."/>
            <person name="Ding S.J."/>
            <person name="Wang X.J."/>
            <person name="Zhu J.G."/>
            <person name="Ruan X.D."/>
            <person name="Zhao L."/>
            <person name="Wei J.T."/>
            <person name="Ye R.Z."/>
            <person name="Que T.C."/>
            <person name="Du C.H."/>
            <person name="Zhou Y.H."/>
            <person name="Cheng J.X."/>
            <person name="Dai P.F."/>
            <person name="Guo W.B."/>
            <person name="Han X.H."/>
            <person name="Huang E.J."/>
            <person name="Li L.F."/>
            <person name="Wei W."/>
            <person name="Gao Y.C."/>
            <person name="Liu J.Z."/>
            <person name="Shao H.Z."/>
            <person name="Wang X."/>
            <person name="Wang C.C."/>
            <person name="Yang T.C."/>
            <person name="Huo Q.B."/>
            <person name="Li W."/>
            <person name="Chen H.Y."/>
            <person name="Chen S.E."/>
            <person name="Zhou L.G."/>
            <person name="Ni X.B."/>
            <person name="Tian J.H."/>
            <person name="Sheng Y."/>
            <person name="Liu T."/>
            <person name="Pan Y.S."/>
            <person name="Xia L.Y."/>
            <person name="Li J."/>
            <person name="Zhao F."/>
            <person name="Cao W.C."/>
        </authorList>
    </citation>
    <scope>NUCLEOTIDE SEQUENCE [LARGE SCALE GENOMIC DNA]</scope>
    <source>
        <strain evidence="8">HaeL-2018</strain>
    </source>
</reference>
<dbReference type="SUPFAM" id="SSF57716">
    <property type="entry name" value="Glucocorticoid receptor-like (DNA-binding domain)"/>
    <property type="match status" value="1"/>
</dbReference>
<protein>
    <recommendedName>
        <fullName evidence="7">THAP-type domain-containing protein</fullName>
    </recommendedName>
</protein>
<keyword evidence="9" id="KW-1185">Reference proteome</keyword>
<comment type="caution">
    <text evidence="8">The sequence shown here is derived from an EMBL/GenBank/DDBJ whole genome shotgun (WGS) entry which is preliminary data.</text>
</comment>
<dbReference type="Proteomes" id="UP000821853">
    <property type="component" value="Chromosome 2"/>
</dbReference>
<evidence type="ECO:0000256" key="3">
    <source>
        <dbReference type="ARBA" id="ARBA00022833"/>
    </source>
</evidence>